<gene>
    <name evidence="7" type="ORF">CWS20_11455</name>
</gene>
<comment type="subcellular location">
    <subcellularLocation>
        <location evidence="1">Membrane</location>
        <topology evidence="1">Multi-pass membrane protein</topology>
    </subcellularLocation>
</comment>
<dbReference type="NCBIfam" id="TIGR03061">
    <property type="entry name" value="pip_yhgE_Nterm"/>
    <property type="match status" value="1"/>
</dbReference>
<dbReference type="Proteomes" id="UP000233343">
    <property type="component" value="Unassembled WGS sequence"/>
</dbReference>
<dbReference type="NCBIfam" id="TIGR03057">
    <property type="entry name" value="xxxLxxG_by_4"/>
    <property type="match status" value="1"/>
</dbReference>
<keyword evidence="4 5" id="KW-0472">Membrane</keyword>
<evidence type="ECO:0000256" key="4">
    <source>
        <dbReference type="ARBA" id="ARBA00023136"/>
    </source>
</evidence>
<dbReference type="EMBL" id="PISD01000022">
    <property type="protein sequence ID" value="PKG28855.1"/>
    <property type="molecule type" value="Genomic_DNA"/>
</dbReference>
<sequence length="718" mass="77848">MKLLKEEAKSILNNRKLLIPIIAILFIPILYTGMFLWAFWDPYDRLQDLPVAIVNEDEGAEFEGKELKLGNELVKNLKDSKEFDFKFVDKKDGYRNLEKEEYYMLVEIPNDFSQRATTLLEDHPQKLSLIYVPNEGYNFLSAQIGGTAIDQIKFTLSEKITETYAETMFDKITEMADGLSEAEDGASALNKGIDEVNEGSKTLHDSLSTLAAKSIQFSSGVYDAKQGSIELASGANALEEGFGQLQSGHQRLSEAANELESGSGELSSGISQTRAGIQEINEKFPTMINGTEDIKDGSQSLSAGLQSWQNEMNQYNAGVVMLQQNMEEILTLLPEESQEKAAIQTALNSLTDGSRQLADSAGQLANGGNTISNKLGELSAGQTQIQAGIQQLEDAAKSLEAGSGKLAQGQNDFHTGMNEFGTQFETAITGATRLAKGADTLSSGLNELEQGSLAMQDGTNKLTDGAGKLTQGNNELLDGSNELASKLGEGADKAGSVTANDETYEMMAGPVEVTNNKINTVPNYGTGFAPYFISLGLFVGALLLSIVFPLRQPAIPPRNAASWFGSKLAVISGVGIIQALIAVFLLIAFLDIKVQSLPLFILFAIITSLTFITLIQFFVTAFGDPGRFIAIVILILQLTTSAGTFPLELIPEPLQAFNAFLPMTYSVSGFKAVITSGDFSYMWHNAGILSGFILLFLICSFTYFHIAFKKKYNAIIEQ</sequence>
<feature type="transmembrane region" description="Helical" evidence="5">
    <location>
        <begin position="596"/>
        <end position="621"/>
    </location>
</feature>
<feature type="domain" description="ABC-2 type transporter transmembrane" evidence="6">
    <location>
        <begin position="21"/>
        <end position="699"/>
    </location>
</feature>
<dbReference type="InterPro" id="IPR017500">
    <property type="entry name" value="Phage_infect_YhgE_N"/>
</dbReference>
<protein>
    <recommendedName>
        <fullName evidence="6">ABC-2 type transporter transmembrane domain-containing protein</fullName>
    </recommendedName>
</protein>
<dbReference type="Pfam" id="PF12698">
    <property type="entry name" value="ABC2_membrane_3"/>
    <property type="match status" value="1"/>
</dbReference>
<proteinExistence type="predicted"/>
<dbReference type="RefSeq" id="WP_101226308.1">
    <property type="nucleotide sequence ID" value="NZ_PISD01000022.1"/>
</dbReference>
<feature type="transmembrane region" description="Helical" evidence="5">
    <location>
        <begin position="528"/>
        <end position="548"/>
    </location>
</feature>
<comment type="caution">
    <text evidence="7">The sequence shown here is derived from an EMBL/GenBank/DDBJ whole genome shotgun (WGS) entry which is preliminary data.</text>
</comment>
<feature type="transmembrane region" description="Helical" evidence="5">
    <location>
        <begin position="568"/>
        <end position="590"/>
    </location>
</feature>
<dbReference type="InterPro" id="IPR017501">
    <property type="entry name" value="Phage_infect_YhgE_C"/>
</dbReference>
<evidence type="ECO:0000256" key="1">
    <source>
        <dbReference type="ARBA" id="ARBA00004141"/>
    </source>
</evidence>
<evidence type="ECO:0000256" key="3">
    <source>
        <dbReference type="ARBA" id="ARBA00022989"/>
    </source>
</evidence>
<dbReference type="Gene3D" id="3.40.1710.10">
    <property type="entry name" value="abc type-2 transporter like domain"/>
    <property type="match status" value="1"/>
</dbReference>
<evidence type="ECO:0000256" key="5">
    <source>
        <dbReference type="SAM" id="Phobius"/>
    </source>
</evidence>
<evidence type="ECO:0000256" key="2">
    <source>
        <dbReference type="ARBA" id="ARBA00022692"/>
    </source>
</evidence>
<dbReference type="PANTHER" id="PTHR43077:SF5">
    <property type="entry name" value="PHAGE INFECTION PROTEIN"/>
    <property type="match status" value="1"/>
</dbReference>
<evidence type="ECO:0000313" key="8">
    <source>
        <dbReference type="Proteomes" id="UP000233343"/>
    </source>
</evidence>
<keyword evidence="8" id="KW-1185">Reference proteome</keyword>
<dbReference type="GO" id="GO:0140359">
    <property type="term" value="F:ABC-type transporter activity"/>
    <property type="evidence" value="ECO:0007669"/>
    <property type="project" value="InterPro"/>
</dbReference>
<keyword evidence="2 5" id="KW-0812">Transmembrane</keyword>
<dbReference type="GO" id="GO:0016020">
    <property type="term" value="C:membrane"/>
    <property type="evidence" value="ECO:0007669"/>
    <property type="project" value="UniProtKB-SubCell"/>
</dbReference>
<name>A0A2N0ZH66_9BACI</name>
<feature type="transmembrane region" description="Helical" evidence="5">
    <location>
        <begin position="628"/>
        <end position="647"/>
    </location>
</feature>
<accession>A0A2N0ZH66</accession>
<dbReference type="InterPro" id="IPR023908">
    <property type="entry name" value="xxxLxxG_rpt"/>
</dbReference>
<organism evidence="7 8">
    <name type="scientific">Cytobacillus horneckiae</name>
    <dbReference type="NCBI Taxonomy" id="549687"/>
    <lineage>
        <taxon>Bacteria</taxon>
        <taxon>Bacillati</taxon>
        <taxon>Bacillota</taxon>
        <taxon>Bacilli</taxon>
        <taxon>Bacillales</taxon>
        <taxon>Bacillaceae</taxon>
        <taxon>Cytobacillus</taxon>
    </lineage>
</organism>
<dbReference type="PANTHER" id="PTHR43077">
    <property type="entry name" value="TRANSPORT PERMEASE YVFS-RELATED"/>
    <property type="match status" value="1"/>
</dbReference>
<dbReference type="InterPro" id="IPR051328">
    <property type="entry name" value="T7SS_ABC-Transporter"/>
</dbReference>
<feature type="transmembrane region" description="Helical" evidence="5">
    <location>
        <begin position="21"/>
        <end position="40"/>
    </location>
</feature>
<evidence type="ECO:0000313" key="7">
    <source>
        <dbReference type="EMBL" id="PKG28855.1"/>
    </source>
</evidence>
<dbReference type="Gene3D" id="1.10.287.950">
    <property type="entry name" value="Methyl-accepting chemotaxis protein"/>
    <property type="match status" value="1"/>
</dbReference>
<evidence type="ECO:0000259" key="6">
    <source>
        <dbReference type="Pfam" id="PF12698"/>
    </source>
</evidence>
<feature type="transmembrane region" description="Helical" evidence="5">
    <location>
        <begin position="686"/>
        <end position="708"/>
    </location>
</feature>
<dbReference type="InterPro" id="IPR013525">
    <property type="entry name" value="ABC2_TM"/>
</dbReference>
<keyword evidence="3 5" id="KW-1133">Transmembrane helix</keyword>
<dbReference type="AlphaFoldDB" id="A0A2N0ZH66"/>
<dbReference type="SUPFAM" id="SSF58104">
    <property type="entry name" value="Methyl-accepting chemotaxis protein (MCP) signaling domain"/>
    <property type="match status" value="1"/>
</dbReference>
<reference evidence="7 8" key="1">
    <citation type="journal article" date="2010" name="Int. J. Syst. Evol. Microbiol.">
        <title>Bacillus horneckiae sp. nov., isolated from a spacecraft-assembly clean room.</title>
        <authorList>
            <person name="Vaishampayan P."/>
            <person name="Probst A."/>
            <person name="Krishnamurthi S."/>
            <person name="Ghosh S."/>
            <person name="Osman S."/>
            <person name="McDowall A."/>
            <person name="Ruckmani A."/>
            <person name="Mayilraj S."/>
            <person name="Venkateswaran K."/>
        </authorList>
    </citation>
    <scope>NUCLEOTIDE SEQUENCE [LARGE SCALE GENOMIC DNA]</scope>
    <source>
        <strain evidence="8">1PO1SC</strain>
    </source>
</reference>
<dbReference type="NCBIfam" id="TIGR03062">
    <property type="entry name" value="pip_yhgE_Cterm"/>
    <property type="match status" value="1"/>
</dbReference>